<dbReference type="AlphaFoldDB" id="A0A1F2WKB8"/>
<evidence type="ECO:0000256" key="1">
    <source>
        <dbReference type="ARBA" id="ARBA00022801"/>
    </source>
</evidence>
<dbReference type="InterPro" id="IPR023365">
    <property type="entry name" value="Sortase_dom-sf"/>
</dbReference>
<feature type="transmembrane region" description="Helical" evidence="3">
    <location>
        <begin position="30"/>
        <end position="51"/>
    </location>
</feature>
<feature type="region of interest" description="Disordered" evidence="2">
    <location>
        <begin position="1"/>
        <end position="20"/>
    </location>
</feature>
<name>A0A1F2WKB8_9ACTN</name>
<evidence type="ECO:0000256" key="3">
    <source>
        <dbReference type="SAM" id="Phobius"/>
    </source>
</evidence>
<keyword evidence="3" id="KW-0812">Transmembrane</keyword>
<dbReference type="NCBIfam" id="TIGR01076">
    <property type="entry name" value="sortase_fam"/>
    <property type="match status" value="1"/>
</dbReference>
<accession>A0A1F2WKB8</accession>
<dbReference type="STRING" id="1797197.A2Y75_07675"/>
<dbReference type="EMBL" id="MELK01000035">
    <property type="protein sequence ID" value="OFW57298.1"/>
    <property type="molecule type" value="Genomic_DNA"/>
</dbReference>
<dbReference type="SUPFAM" id="SSF63817">
    <property type="entry name" value="Sortase"/>
    <property type="match status" value="1"/>
</dbReference>
<sequence>MKHRPHYAQPYKGTAKRTEDPERSGTLQKIIAIVISGLILIAVGFLGYILYDQFVVSSETIGQEEAPEEFVPLTHDELLGRPLSFETPAFLRIPSIDLNQEIREGSDDEEELRLILSMGPVHVTHTGYPGWSGNCVIQGHQSSKTKPFDRLNELKTGNSIFIDNPRGTYEYITQDFSYIDPEKNYTLQTADPILTLATRAPEGDVPERLIVKATLINYVPIEEMQ</sequence>
<keyword evidence="3" id="KW-0472">Membrane</keyword>
<evidence type="ECO:0000313" key="5">
    <source>
        <dbReference type="Proteomes" id="UP000177876"/>
    </source>
</evidence>
<evidence type="ECO:0000256" key="2">
    <source>
        <dbReference type="SAM" id="MobiDB-lite"/>
    </source>
</evidence>
<proteinExistence type="predicted"/>
<dbReference type="GO" id="GO:0016787">
    <property type="term" value="F:hydrolase activity"/>
    <property type="evidence" value="ECO:0007669"/>
    <property type="project" value="UniProtKB-KW"/>
</dbReference>
<dbReference type="Pfam" id="PF04203">
    <property type="entry name" value="Sortase"/>
    <property type="match status" value="1"/>
</dbReference>
<keyword evidence="3" id="KW-1133">Transmembrane helix</keyword>
<organism evidence="4 5">
    <name type="scientific">Candidatus Solincola sediminis</name>
    <dbReference type="NCBI Taxonomy" id="1797199"/>
    <lineage>
        <taxon>Bacteria</taxon>
        <taxon>Bacillati</taxon>
        <taxon>Actinomycetota</taxon>
        <taxon>Candidatus Geothermincolia</taxon>
        <taxon>Candidatus Geothermincolales</taxon>
        <taxon>Candidatus Geothermincolaceae</taxon>
        <taxon>Candidatus Solincola</taxon>
    </lineage>
</organism>
<keyword evidence="1" id="KW-0378">Hydrolase</keyword>
<protein>
    <recommendedName>
        <fullName evidence="6">Sortase</fullName>
    </recommendedName>
</protein>
<dbReference type="InterPro" id="IPR042003">
    <property type="entry name" value="Sortase_E"/>
</dbReference>
<comment type="caution">
    <text evidence="4">The sequence shown here is derived from an EMBL/GenBank/DDBJ whole genome shotgun (WGS) entry which is preliminary data.</text>
</comment>
<dbReference type="Proteomes" id="UP000177876">
    <property type="component" value="Unassembled WGS sequence"/>
</dbReference>
<dbReference type="CDD" id="cd05830">
    <property type="entry name" value="Sortase_E"/>
    <property type="match status" value="1"/>
</dbReference>
<evidence type="ECO:0000313" key="4">
    <source>
        <dbReference type="EMBL" id="OFW57298.1"/>
    </source>
</evidence>
<dbReference type="InterPro" id="IPR005754">
    <property type="entry name" value="Sortase"/>
</dbReference>
<reference evidence="4 5" key="1">
    <citation type="journal article" date="2016" name="Nat. Commun.">
        <title>Thousands of microbial genomes shed light on interconnected biogeochemical processes in an aquifer system.</title>
        <authorList>
            <person name="Anantharaman K."/>
            <person name="Brown C.T."/>
            <person name="Hug L.A."/>
            <person name="Sharon I."/>
            <person name="Castelle C.J."/>
            <person name="Probst A.J."/>
            <person name="Thomas B.C."/>
            <person name="Singh A."/>
            <person name="Wilkins M.J."/>
            <person name="Karaoz U."/>
            <person name="Brodie E.L."/>
            <person name="Williams K.H."/>
            <person name="Hubbard S.S."/>
            <person name="Banfield J.F."/>
        </authorList>
    </citation>
    <scope>NUCLEOTIDE SEQUENCE [LARGE SCALE GENOMIC DNA]</scope>
</reference>
<dbReference type="Gene3D" id="2.40.260.10">
    <property type="entry name" value="Sortase"/>
    <property type="match status" value="1"/>
</dbReference>
<gene>
    <name evidence="4" type="ORF">A2Y75_07675</name>
</gene>
<evidence type="ECO:0008006" key="6">
    <source>
        <dbReference type="Google" id="ProtNLM"/>
    </source>
</evidence>